<keyword evidence="3 5" id="KW-0378">Hydrolase</keyword>
<gene>
    <name evidence="6" type="ORF">STCU_09782</name>
</gene>
<dbReference type="SUPFAM" id="SSF52540">
    <property type="entry name" value="P-loop containing nucleoside triphosphate hydrolases"/>
    <property type="match status" value="1"/>
</dbReference>
<evidence type="ECO:0000256" key="3">
    <source>
        <dbReference type="ARBA" id="ARBA00022801"/>
    </source>
</evidence>
<comment type="function">
    <text evidence="5">Small GTPase required for proper localization of RNA polymerase II and III (RNAPII and RNAPIII). May act at an RNAP assembly step prior to nuclear import.</text>
</comment>
<organism evidence="6 7">
    <name type="scientific">Strigomonas culicis</name>
    <dbReference type="NCBI Taxonomy" id="28005"/>
    <lineage>
        <taxon>Eukaryota</taxon>
        <taxon>Discoba</taxon>
        <taxon>Euglenozoa</taxon>
        <taxon>Kinetoplastea</taxon>
        <taxon>Metakinetoplastina</taxon>
        <taxon>Trypanosomatida</taxon>
        <taxon>Trypanosomatidae</taxon>
        <taxon>Strigomonadinae</taxon>
        <taxon>Strigomonas</taxon>
    </lineage>
</organism>
<dbReference type="GO" id="GO:0005737">
    <property type="term" value="C:cytoplasm"/>
    <property type="evidence" value="ECO:0007669"/>
    <property type="project" value="TreeGrafter"/>
</dbReference>
<comment type="caution">
    <text evidence="6">The sequence shown here is derived from an EMBL/GenBank/DDBJ whole genome shotgun (WGS) entry which is preliminary data.</text>
</comment>
<name>S9TQ43_9TRYP</name>
<evidence type="ECO:0000256" key="4">
    <source>
        <dbReference type="ARBA" id="ARBA00023134"/>
    </source>
</evidence>
<evidence type="ECO:0000256" key="2">
    <source>
        <dbReference type="ARBA" id="ARBA00022741"/>
    </source>
</evidence>
<comment type="subunit">
    <text evidence="5">Binds to RNA polymerase II (RNAPII).</text>
</comment>
<comment type="similarity">
    <text evidence="1 5">Belongs to the GPN-loop GTPase family.</text>
</comment>
<keyword evidence="2 5" id="KW-0547">Nucleotide-binding</keyword>
<dbReference type="Pfam" id="PF03029">
    <property type="entry name" value="ATP_bind_1"/>
    <property type="match status" value="1"/>
</dbReference>
<keyword evidence="7" id="KW-1185">Reference proteome</keyword>
<dbReference type="Gene3D" id="3.40.50.300">
    <property type="entry name" value="P-loop containing nucleotide triphosphate hydrolases"/>
    <property type="match status" value="1"/>
</dbReference>
<protein>
    <recommendedName>
        <fullName evidence="5">GPN-loop GTPase 2</fullName>
    </recommendedName>
</protein>
<dbReference type="PANTHER" id="PTHR21231:SF3">
    <property type="entry name" value="GPN-LOOP GTPASE 2"/>
    <property type="match status" value="1"/>
</dbReference>
<evidence type="ECO:0000256" key="5">
    <source>
        <dbReference type="RuleBase" id="RU365059"/>
    </source>
</evidence>
<reference evidence="6 7" key="1">
    <citation type="journal article" date="2013" name="PLoS ONE">
        <title>Predicting the Proteins of Angomonas deanei, Strigomonas culicis and Their Respective Endosymbionts Reveals New Aspects of the Trypanosomatidae Family.</title>
        <authorList>
            <person name="Motta M.C."/>
            <person name="Martins A.C."/>
            <person name="de Souza S.S."/>
            <person name="Catta-Preta C.M."/>
            <person name="Silva R."/>
            <person name="Klein C.C."/>
            <person name="de Almeida L.G."/>
            <person name="de Lima Cunha O."/>
            <person name="Ciapina L.P."/>
            <person name="Brocchi M."/>
            <person name="Colabardini A.C."/>
            <person name="de Araujo Lima B."/>
            <person name="Machado C.R."/>
            <person name="de Almeida Soares C.M."/>
            <person name="Probst C.M."/>
            <person name="de Menezes C.B."/>
            <person name="Thompson C.E."/>
            <person name="Bartholomeu D.C."/>
            <person name="Gradia D.F."/>
            <person name="Pavoni D.P."/>
            <person name="Grisard E.C."/>
            <person name="Fantinatti-Garboggini F."/>
            <person name="Marchini F.K."/>
            <person name="Rodrigues-Luiz G.F."/>
            <person name="Wagner G."/>
            <person name="Goldman G.H."/>
            <person name="Fietto J.L."/>
            <person name="Elias M.C."/>
            <person name="Goldman M.H."/>
            <person name="Sagot M.F."/>
            <person name="Pereira M."/>
            <person name="Stoco P.H."/>
            <person name="de Mendonca-Neto R.P."/>
            <person name="Teixeira S.M."/>
            <person name="Maciel T.E."/>
            <person name="de Oliveira Mendes T.A."/>
            <person name="Urmenyi T.P."/>
            <person name="de Souza W."/>
            <person name="Schenkman S."/>
            <person name="de Vasconcelos A.T."/>
        </authorList>
    </citation>
    <scope>NUCLEOTIDE SEQUENCE [LARGE SCALE GENOMIC DNA]</scope>
</reference>
<evidence type="ECO:0000313" key="6">
    <source>
        <dbReference type="EMBL" id="EPY18774.1"/>
    </source>
</evidence>
<dbReference type="AlphaFoldDB" id="S9TQ43"/>
<accession>S9TQ43</accession>
<dbReference type="InterPro" id="IPR027417">
    <property type="entry name" value="P-loop_NTPase"/>
</dbReference>
<dbReference type="GO" id="GO:0005525">
    <property type="term" value="F:GTP binding"/>
    <property type="evidence" value="ECO:0007669"/>
    <property type="project" value="UniProtKB-KW"/>
</dbReference>
<dbReference type="Proteomes" id="UP000015354">
    <property type="component" value="Unassembled WGS sequence"/>
</dbReference>
<evidence type="ECO:0000256" key="1">
    <source>
        <dbReference type="ARBA" id="ARBA00005290"/>
    </source>
</evidence>
<dbReference type="InterPro" id="IPR004130">
    <property type="entry name" value="Gpn"/>
</dbReference>
<sequence>MDWVIGSLEKALERRVEEVLAAGAGSGLRAPYLIIDCPGQVEFYINSRLLHTLVTALQKRLQCSLCTVHLVDAVIATRDIPTYASACILALTTMIDHELPHLNLLTKWDTLQPEDIDEHNPFLAASNFLAEDFDRLWKRELRRKYRNKQLADQCLSAEAARKQTSTTACEAVADDPVESIDLEKDGGRVYTYTKTLMSVIEGYGVLGFLPLDVQSQEMMLRVTREMDNAVGNFV</sequence>
<proteinExistence type="inferred from homology"/>
<dbReference type="EMBL" id="ATMH01009782">
    <property type="protein sequence ID" value="EPY18774.1"/>
    <property type="molecule type" value="Genomic_DNA"/>
</dbReference>
<dbReference type="GO" id="GO:0003924">
    <property type="term" value="F:GTPase activity"/>
    <property type="evidence" value="ECO:0007669"/>
    <property type="project" value="TreeGrafter"/>
</dbReference>
<dbReference type="OrthoDB" id="5839at2759"/>
<dbReference type="PANTHER" id="PTHR21231">
    <property type="entry name" value="XPA-BINDING PROTEIN 1-RELATED"/>
    <property type="match status" value="1"/>
</dbReference>
<evidence type="ECO:0000313" key="7">
    <source>
        <dbReference type="Proteomes" id="UP000015354"/>
    </source>
</evidence>
<keyword evidence="4 5" id="KW-0342">GTP-binding</keyword>